<gene>
    <name evidence="1" type="ORF">PF010_g8686</name>
</gene>
<dbReference type="AlphaFoldDB" id="A0A6G0LEM5"/>
<organism evidence="1 2">
    <name type="scientific">Phytophthora fragariae</name>
    <dbReference type="NCBI Taxonomy" id="53985"/>
    <lineage>
        <taxon>Eukaryota</taxon>
        <taxon>Sar</taxon>
        <taxon>Stramenopiles</taxon>
        <taxon>Oomycota</taxon>
        <taxon>Peronosporomycetes</taxon>
        <taxon>Peronosporales</taxon>
        <taxon>Peronosporaceae</taxon>
        <taxon>Phytophthora</taxon>
    </lineage>
</organism>
<dbReference type="PANTHER" id="PTHR13510">
    <property type="entry name" value="FYVE-FINGER-CONTAINING RAB5 EFFECTOR PROTEIN RABENOSYN-5-RELATED"/>
    <property type="match status" value="1"/>
</dbReference>
<proteinExistence type="predicted"/>
<reference evidence="1 2" key="1">
    <citation type="submission" date="2018-09" db="EMBL/GenBank/DDBJ databases">
        <title>Genomic investigation of the strawberry pathogen Phytophthora fragariae indicates pathogenicity is determined by transcriptional variation in three key races.</title>
        <authorList>
            <person name="Adams T.M."/>
            <person name="Armitage A.D."/>
            <person name="Sobczyk M.K."/>
            <person name="Bates H.J."/>
            <person name="Dunwell J.M."/>
            <person name="Nellist C.F."/>
            <person name="Harrison R.J."/>
        </authorList>
    </citation>
    <scope>NUCLEOTIDE SEQUENCE [LARGE SCALE GENOMIC DNA]</scope>
    <source>
        <strain evidence="1 2">ONT-3</strain>
    </source>
</reference>
<dbReference type="Proteomes" id="UP000488956">
    <property type="component" value="Unassembled WGS sequence"/>
</dbReference>
<evidence type="ECO:0008006" key="3">
    <source>
        <dbReference type="Google" id="ProtNLM"/>
    </source>
</evidence>
<accession>A0A6G0LEM5</accession>
<protein>
    <recommendedName>
        <fullName evidence="3">FYVE-type domain-containing protein</fullName>
    </recommendedName>
</protein>
<evidence type="ECO:0000313" key="2">
    <source>
        <dbReference type="Proteomes" id="UP000488956"/>
    </source>
</evidence>
<dbReference type="EMBL" id="QXFX01000398">
    <property type="protein sequence ID" value="KAE9117235.1"/>
    <property type="molecule type" value="Genomic_DNA"/>
</dbReference>
<sequence>MKFRLPPGTFPELELANEDMDNMENVAAMIVDSTIEDFERLRLNDNGLTDKRWKPLKRKAGVMLYEDRSMRESLKRESSLSDAPSRIHPLMAVGTTRGELNELMFGLLNPTREEMLAKSACTGDYLTDCAELASIISPTPSDPLRYPIYTSIVMTQIADALLSFQRLLLNARMKKLAWMLNHNQRQSLDTSKKPNNECSSCGCSVGRSILSGRRQCTLCSSVVCPQCRVPLKVARDVPNMFTKEKKAAPKTRYEKTTVCRPCLREVDRTDALDVAIDEIRRASPLLAAESGLAVTSASSLFSLINSDQFDRDFFFHSYQ</sequence>
<comment type="caution">
    <text evidence="1">The sequence shown here is derived from an EMBL/GenBank/DDBJ whole genome shotgun (WGS) entry which is preliminary data.</text>
</comment>
<dbReference type="PANTHER" id="PTHR13510:SF44">
    <property type="entry name" value="RABENOSYN-5"/>
    <property type="match status" value="1"/>
</dbReference>
<dbReference type="InterPro" id="IPR052727">
    <property type="entry name" value="Rab4/Rab5_effector"/>
</dbReference>
<evidence type="ECO:0000313" key="1">
    <source>
        <dbReference type="EMBL" id="KAE9117235.1"/>
    </source>
</evidence>
<name>A0A6G0LEM5_9STRA</name>